<sequence>MAPHAWFNYLYFTSRLAPIFLLASAYLPWFMMQTTSSCDVLVTAHTASMLFLQLVPHVFLIYRCWVFVEMHPALRCFPAVFRSIVLCLQVLATIFAHKLFTSAGNPLEGEFGCFGDPNGRARVRAIVYTIVSYPRHVPSLLATSLYRVNKVMGSSTDLIGGLIVVWYRFVNPHRPDKSRLRGLFIQQTLISVGFILVVTTFITGFYASDITELRGVGLIFLVTVPNVLVCRCVLNLRESASSRHTVEELSRIVNDDLTQNADVNPPIAV</sequence>
<protein>
    <submittedName>
        <fullName evidence="1">Uncharacterized protein</fullName>
    </submittedName>
</protein>
<accession>A0ACD3AGF2</accession>
<dbReference type="EMBL" id="ML208465">
    <property type="protein sequence ID" value="TFK64689.1"/>
    <property type="molecule type" value="Genomic_DNA"/>
</dbReference>
<reference evidence="1 2" key="1">
    <citation type="journal article" date="2019" name="Nat. Ecol. Evol.">
        <title>Megaphylogeny resolves global patterns of mushroom evolution.</title>
        <authorList>
            <person name="Varga T."/>
            <person name="Krizsan K."/>
            <person name="Foldi C."/>
            <person name="Dima B."/>
            <person name="Sanchez-Garcia M."/>
            <person name="Sanchez-Ramirez S."/>
            <person name="Szollosi G.J."/>
            <person name="Szarkandi J.G."/>
            <person name="Papp V."/>
            <person name="Albert L."/>
            <person name="Andreopoulos W."/>
            <person name="Angelini C."/>
            <person name="Antonin V."/>
            <person name="Barry K.W."/>
            <person name="Bougher N.L."/>
            <person name="Buchanan P."/>
            <person name="Buyck B."/>
            <person name="Bense V."/>
            <person name="Catcheside P."/>
            <person name="Chovatia M."/>
            <person name="Cooper J."/>
            <person name="Damon W."/>
            <person name="Desjardin D."/>
            <person name="Finy P."/>
            <person name="Geml J."/>
            <person name="Haridas S."/>
            <person name="Hughes K."/>
            <person name="Justo A."/>
            <person name="Karasinski D."/>
            <person name="Kautmanova I."/>
            <person name="Kiss B."/>
            <person name="Kocsube S."/>
            <person name="Kotiranta H."/>
            <person name="LaButti K.M."/>
            <person name="Lechner B.E."/>
            <person name="Liimatainen K."/>
            <person name="Lipzen A."/>
            <person name="Lukacs Z."/>
            <person name="Mihaltcheva S."/>
            <person name="Morgado L.N."/>
            <person name="Niskanen T."/>
            <person name="Noordeloos M.E."/>
            <person name="Ohm R.A."/>
            <person name="Ortiz-Santana B."/>
            <person name="Ovrebo C."/>
            <person name="Racz N."/>
            <person name="Riley R."/>
            <person name="Savchenko A."/>
            <person name="Shiryaev A."/>
            <person name="Soop K."/>
            <person name="Spirin V."/>
            <person name="Szebenyi C."/>
            <person name="Tomsovsky M."/>
            <person name="Tulloss R.E."/>
            <person name="Uehling J."/>
            <person name="Grigoriev I.V."/>
            <person name="Vagvolgyi C."/>
            <person name="Papp T."/>
            <person name="Martin F.M."/>
            <person name="Miettinen O."/>
            <person name="Hibbett D.S."/>
            <person name="Nagy L.G."/>
        </authorList>
    </citation>
    <scope>NUCLEOTIDE SEQUENCE [LARGE SCALE GENOMIC DNA]</scope>
    <source>
        <strain evidence="1 2">NL-1719</strain>
    </source>
</reference>
<organism evidence="1 2">
    <name type="scientific">Pluteus cervinus</name>
    <dbReference type="NCBI Taxonomy" id="181527"/>
    <lineage>
        <taxon>Eukaryota</taxon>
        <taxon>Fungi</taxon>
        <taxon>Dikarya</taxon>
        <taxon>Basidiomycota</taxon>
        <taxon>Agaricomycotina</taxon>
        <taxon>Agaricomycetes</taxon>
        <taxon>Agaricomycetidae</taxon>
        <taxon>Agaricales</taxon>
        <taxon>Pluteineae</taxon>
        <taxon>Pluteaceae</taxon>
        <taxon>Pluteus</taxon>
    </lineage>
</organism>
<gene>
    <name evidence="1" type="ORF">BDN72DRAFT_901361</name>
</gene>
<keyword evidence="2" id="KW-1185">Reference proteome</keyword>
<proteinExistence type="predicted"/>
<dbReference type="Proteomes" id="UP000308600">
    <property type="component" value="Unassembled WGS sequence"/>
</dbReference>
<evidence type="ECO:0000313" key="1">
    <source>
        <dbReference type="EMBL" id="TFK64689.1"/>
    </source>
</evidence>
<evidence type="ECO:0000313" key="2">
    <source>
        <dbReference type="Proteomes" id="UP000308600"/>
    </source>
</evidence>
<name>A0ACD3AGF2_9AGAR</name>